<proteinExistence type="inferred from homology"/>
<keyword evidence="3 6" id="KW-0812">Transmembrane</keyword>
<comment type="subcellular location">
    <subcellularLocation>
        <location evidence="1">Membrane</location>
        <topology evidence="1">Multi-pass membrane protein</topology>
    </subcellularLocation>
</comment>
<dbReference type="PANTHER" id="PTHR33514:SF13">
    <property type="entry name" value="PROTEIN ABCI12, CHLOROPLASTIC"/>
    <property type="match status" value="1"/>
</dbReference>
<protein>
    <submittedName>
        <fullName evidence="7">Energy-coupling factor transporter transmembrane protein EcfT</fullName>
    </submittedName>
</protein>
<dbReference type="Proteomes" id="UP001224997">
    <property type="component" value="Unassembled WGS sequence"/>
</dbReference>
<evidence type="ECO:0000256" key="6">
    <source>
        <dbReference type="SAM" id="Phobius"/>
    </source>
</evidence>
<evidence type="ECO:0000256" key="1">
    <source>
        <dbReference type="ARBA" id="ARBA00004141"/>
    </source>
</evidence>
<name>A0ABT9JAK5_9RHOB</name>
<reference evidence="7 8" key="1">
    <citation type="submission" date="2023-08" db="EMBL/GenBank/DDBJ databases">
        <authorList>
            <person name="Park J.-S."/>
        </authorList>
    </citation>
    <scope>NUCLEOTIDE SEQUENCE [LARGE SCALE GENOMIC DNA]</scope>
    <source>
        <strain evidence="7 8">2205BS29-5</strain>
    </source>
</reference>
<dbReference type="RefSeq" id="WP_305962508.1">
    <property type="nucleotide sequence ID" value="NZ_JAVAMQ010000004.1"/>
</dbReference>
<dbReference type="Pfam" id="PF02361">
    <property type="entry name" value="CbiQ"/>
    <property type="match status" value="1"/>
</dbReference>
<dbReference type="EMBL" id="JAVAMQ010000004">
    <property type="protein sequence ID" value="MDP5306660.1"/>
    <property type="molecule type" value="Genomic_DNA"/>
</dbReference>
<gene>
    <name evidence="7" type="ORF">Q5Y72_06110</name>
</gene>
<evidence type="ECO:0000256" key="2">
    <source>
        <dbReference type="ARBA" id="ARBA00008564"/>
    </source>
</evidence>
<keyword evidence="5 6" id="KW-0472">Membrane</keyword>
<evidence type="ECO:0000313" key="8">
    <source>
        <dbReference type="Proteomes" id="UP001224997"/>
    </source>
</evidence>
<comment type="caution">
    <text evidence="7">The sequence shown here is derived from an EMBL/GenBank/DDBJ whole genome shotgun (WGS) entry which is preliminary data.</text>
</comment>
<keyword evidence="4 6" id="KW-1133">Transmembrane helix</keyword>
<keyword evidence="8" id="KW-1185">Reference proteome</keyword>
<evidence type="ECO:0000313" key="7">
    <source>
        <dbReference type="EMBL" id="MDP5306660.1"/>
    </source>
</evidence>
<dbReference type="PANTHER" id="PTHR33514">
    <property type="entry name" value="PROTEIN ABCI12, CHLOROPLASTIC"/>
    <property type="match status" value="1"/>
</dbReference>
<dbReference type="InterPro" id="IPR003339">
    <property type="entry name" value="ABC/ECF_trnsptr_transmembrane"/>
</dbReference>
<evidence type="ECO:0000256" key="5">
    <source>
        <dbReference type="ARBA" id="ARBA00023136"/>
    </source>
</evidence>
<feature type="transmembrane region" description="Helical" evidence="6">
    <location>
        <begin position="88"/>
        <end position="106"/>
    </location>
</feature>
<organism evidence="7 8">
    <name type="scientific">Paracoccus spongiarum</name>
    <dbReference type="NCBI Taxonomy" id="3064387"/>
    <lineage>
        <taxon>Bacteria</taxon>
        <taxon>Pseudomonadati</taxon>
        <taxon>Pseudomonadota</taxon>
        <taxon>Alphaproteobacteria</taxon>
        <taxon>Rhodobacterales</taxon>
        <taxon>Paracoccaceae</taxon>
        <taxon>Paracoccus</taxon>
    </lineage>
</organism>
<evidence type="ECO:0000256" key="4">
    <source>
        <dbReference type="ARBA" id="ARBA00022989"/>
    </source>
</evidence>
<feature type="transmembrane region" description="Helical" evidence="6">
    <location>
        <begin position="66"/>
        <end position="82"/>
    </location>
</feature>
<feature type="transmembrane region" description="Helical" evidence="6">
    <location>
        <begin position="12"/>
        <end position="33"/>
    </location>
</feature>
<dbReference type="CDD" id="cd16914">
    <property type="entry name" value="EcfT"/>
    <property type="match status" value="1"/>
</dbReference>
<accession>A0ABT9JAK5</accession>
<sequence length="205" mass="22397">MISLTSPVETRAHRWPAGLKLGLLCLASTGLLLTADPVLHGAVLLAALTLYAAPGRVFLRTGLGRLRIVLPFVAIVLAWHAVTGELRAGIVIALRMTTLVALANLVTMTTPLGDMTDLIRWLLTPLRRIGLPTHLLELAIPLVIRFTPVLIGRADMLADAWRARSRRRPGWRLILPLMLQALDDADRVGDALRARGGVTEPQRQE</sequence>
<comment type="similarity">
    <text evidence="2">Belongs to the CbiQ family.</text>
</comment>
<evidence type="ECO:0000256" key="3">
    <source>
        <dbReference type="ARBA" id="ARBA00022692"/>
    </source>
</evidence>